<feature type="compositionally biased region" description="Polar residues" evidence="1">
    <location>
        <begin position="52"/>
        <end position="62"/>
    </location>
</feature>
<protein>
    <submittedName>
        <fullName evidence="2">Uncharacterized protein</fullName>
    </submittedName>
</protein>
<dbReference type="Proteomes" id="UP001176941">
    <property type="component" value="Chromosome 4"/>
</dbReference>
<accession>A0ABN8ZMS9</accession>
<evidence type="ECO:0000256" key="1">
    <source>
        <dbReference type="SAM" id="MobiDB-lite"/>
    </source>
</evidence>
<reference evidence="2" key="1">
    <citation type="submission" date="2023-04" db="EMBL/GenBank/DDBJ databases">
        <authorList>
            <consortium name="ELIXIR-Norway"/>
        </authorList>
    </citation>
    <scope>NUCLEOTIDE SEQUENCE [LARGE SCALE GENOMIC DNA]</scope>
</reference>
<gene>
    <name evidence="2" type="ORF">MRATA1EN1_LOCUS24036</name>
</gene>
<feature type="region of interest" description="Disordered" evidence="1">
    <location>
        <begin position="142"/>
        <end position="195"/>
    </location>
</feature>
<feature type="compositionally biased region" description="Basic residues" evidence="1">
    <location>
        <begin position="103"/>
        <end position="114"/>
    </location>
</feature>
<organism evidence="2 3">
    <name type="scientific">Rangifer tarandus platyrhynchus</name>
    <name type="common">Svalbard reindeer</name>
    <dbReference type="NCBI Taxonomy" id="3082113"/>
    <lineage>
        <taxon>Eukaryota</taxon>
        <taxon>Metazoa</taxon>
        <taxon>Chordata</taxon>
        <taxon>Craniata</taxon>
        <taxon>Vertebrata</taxon>
        <taxon>Euteleostomi</taxon>
        <taxon>Mammalia</taxon>
        <taxon>Eutheria</taxon>
        <taxon>Laurasiatheria</taxon>
        <taxon>Artiodactyla</taxon>
        <taxon>Ruminantia</taxon>
        <taxon>Pecora</taxon>
        <taxon>Cervidae</taxon>
        <taxon>Odocoileinae</taxon>
        <taxon>Rangifer</taxon>
    </lineage>
</organism>
<name>A0ABN8ZMS9_RANTA</name>
<dbReference type="EMBL" id="OX459940">
    <property type="protein sequence ID" value="CAI9175074.1"/>
    <property type="molecule type" value="Genomic_DNA"/>
</dbReference>
<evidence type="ECO:0000313" key="3">
    <source>
        <dbReference type="Proteomes" id="UP001176941"/>
    </source>
</evidence>
<proteinExistence type="predicted"/>
<feature type="region of interest" description="Disordered" evidence="1">
    <location>
        <begin position="38"/>
        <end position="62"/>
    </location>
</feature>
<sequence length="195" mass="20371">MFTPVSASICGVWAMEGGQRDKPQSRVLTGQERVLDLTSSGDGVRLERQRWRSGSPSVGKSLEQSIRSLQKGQQGSPPLLLCQAQLGAAAHAQATAAAPAGARRARRARERPRRTAAGGCVPRRQPLASAGCAAAPDARLAPGERHARCSGRVPGAGRARRRGGRAPEPSEKRAADPARGVVGGCGERPGSCPWC</sequence>
<feature type="region of interest" description="Disordered" evidence="1">
    <location>
        <begin position="95"/>
        <end position="123"/>
    </location>
</feature>
<evidence type="ECO:0000313" key="2">
    <source>
        <dbReference type="EMBL" id="CAI9175074.1"/>
    </source>
</evidence>
<keyword evidence="3" id="KW-1185">Reference proteome</keyword>